<dbReference type="RefSeq" id="WP_220248214.1">
    <property type="nucleotide sequence ID" value="NZ_JAICCF010000001.1"/>
</dbReference>
<keyword evidence="2" id="KW-1185">Reference proteome</keyword>
<comment type="caution">
    <text evidence="1">The sequence shown here is derived from an EMBL/GenBank/DDBJ whole genome shotgun (WGS) entry which is preliminary data.</text>
</comment>
<accession>A0ABS7G6H5</accession>
<evidence type="ECO:0000313" key="2">
    <source>
        <dbReference type="Proteomes" id="UP000812961"/>
    </source>
</evidence>
<dbReference type="Proteomes" id="UP000812961">
    <property type="component" value="Unassembled WGS sequence"/>
</dbReference>
<sequence>MRLAVFFMYLCFLLSGGNETNRAGTYQHSADYTLLTATAVQPDSHFTAGDRNDAFFRDTRPVTEDEFIISEEVEDEDPNSYFSPKVKLLSRSRNAYDYQSSLKYLRRYFKAPPSFSDQASYKYLTQRALRI</sequence>
<gene>
    <name evidence="1" type="ORF">K1Y79_01425</name>
</gene>
<proteinExistence type="predicted"/>
<reference evidence="1 2" key="1">
    <citation type="submission" date="2021-08" db="EMBL/GenBank/DDBJ databases">
        <title>The genome sequence of Chitinophaga sp. B61.</title>
        <authorList>
            <person name="Zhang X."/>
        </authorList>
    </citation>
    <scope>NUCLEOTIDE SEQUENCE [LARGE SCALE GENOMIC DNA]</scope>
    <source>
        <strain evidence="1 2">B61</strain>
    </source>
</reference>
<evidence type="ECO:0000313" key="1">
    <source>
        <dbReference type="EMBL" id="MBW8682981.1"/>
    </source>
</evidence>
<protein>
    <submittedName>
        <fullName evidence="1">Uncharacterized protein</fullName>
    </submittedName>
</protein>
<dbReference type="EMBL" id="JAICCF010000001">
    <property type="protein sequence ID" value="MBW8682981.1"/>
    <property type="molecule type" value="Genomic_DNA"/>
</dbReference>
<organism evidence="1 2">
    <name type="scientific">Chitinophaga rhizophila</name>
    <dbReference type="NCBI Taxonomy" id="2866212"/>
    <lineage>
        <taxon>Bacteria</taxon>
        <taxon>Pseudomonadati</taxon>
        <taxon>Bacteroidota</taxon>
        <taxon>Chitinophagia</taxon>
        <taxon>Chitinophagales</taxon>
        <taxon>Chitinophagaceae</taxon>
        <taxon>Chitinophaga</taxon>
    </lineage>
</organism>
<name>A0ABS7G6H5_9BACT</name>